<evidence type="ECO:0000313" key="1">
    <source>
        <dbReference type="EMBL" id="KAK3782852.1"/>
    </source>
</evidence>
<keyword evidence="2" id="KW-1185">Reference proteome</keyword>
<proteinExistence type="predicted"/>
<dbReference type="EMBL" id="JAWDGP010002483">
    <property type="protein sequence ID" value="KAK3782852.1"/>
    <property type="molecule type" value="Genomic_DNA"/>
</dbReference>
<gene>
    <name evidence="1" type="ORF">RRG08_002482</name>
</gene>
<evidence type="ECO:0000313" key="2">
    <source>
        <dbReference type="Proteomes" id="UP001283361"/>
    </source>
</evidence>
<reference evidence="1" key="1">
    <citation type="journal article" date="2023" name="G3 (Bethesda)">
        <title>A reference genome for the long-term kleptoplast-retaining sea slug Elysia crispata morphotype clarki.</title>
        <authorList>
            <person name="Eastman K.E."/>
            <person name="Pendleton A.L."/>
            <person name="Shaikh M.A."/>
            <person name="Suttiyut T."/>
            <person name="Ogas R."/>
            <person name="Tomko P."/>
            <person name="Gavelis G."/>
            <person name="Widhalm J.R."/>
            <person name="Wisecaver J.H."/>
        </authorList>
    </citation>
    <scope>NUCLEOTIDE SEQUENCE</scope>
    <source>
        <strain evidence="1">ECLA1</strain>
    </source>
</reference>
<sequence length="224" mass="25002">MSAVFMVETCPLGLHTEGDDLSQNPVYVASDENPDDMEKGKALSLSEILSNAPVTDFETGIIYANASIYDCNKQNKSSSFSQTLSGIVQAWNTQIGTAHQVTPDRIEDLNTQLDLSAYSYIPRNSPIMMSSSLCYSEETIACISMLSIEYGVQDLTCNRTVSSYYISREHYLTLSLQHRVKVLDKICAVCLSEYQRAKEHGNRYFLTGFKVLMALSESPDRVDM</sequence>
<protein>
    <submittedName>
        <fullName evidence="1">Uncharacterized protein</fullName>
    </submittedName>
</protein>
<name>A0AAE1DU80_9GAST</name>
<dbReference type="Proteomes" id="UP001283361">
    <property type="component" value="Unassembled WGS sequence"/>
</dbReference>
<organism evidence="1 2">
    <name type="scientific">Elysia crispata</name>
    <name type="common">lettuce slug</name>
    <dbReference type="NCBI Taxonomy" id="231223"/>
    <lineage>
        <taxon>Eukaryota</taxon>
        <taxon>Metazoa</taxon>
        <taxon>Spiralia</taxon>
        <taxon>Lophotrochozoa</taxon>
        <taxon>Mollusca</taxon>
        <taxon>Gastropoda</taxon>
        <taxon>Heterobranchia</taxon>
        <taxon>Euthyneura</taxon>
        <taxon>Panpulmonata</taxon>
        <taxon>Sacoglossa</taxon>
        <taxon>Placobranchoidea</taxon>
        <taxon>Plakobranchidae</taxon>
        <taxon>Elysia</taxon>
    </lineage>
</organism>
<comment type="caution">
    <text evidence="1">The sequence shown here is derived from an EMBL/GenBank/DDBJ whole genome shotgun (WGS) entry which is preliminary data.</text>
</comment>
<accession>A0AAE1DU80</accession>
<dbReference type="AlphaFoldDB" id="A0AAE1DU80"/>